<dbReference type="OrthoDB" id="4217619at2759"/>
<dbReference type="AlphaFoldDB" id="A0A6G1E2C1"/>
<proteinExistence type="predicted"/>
<reference evidence="1 2" key="1">
    <citation type="submission" date="2019-11" db="EMBL/GenBank/DDBJ databases">
        <title>Whole genome sequence of Oryza granulata.</title>
        <authorList>
            <person name="Li W."/>
        </authorList>
    </citation>
    <scope>NUCLEOTIDE SEQUENCE [LARGE SCALE GENOMIC DNA]</scope>
    <source>
        <strain evidence="2">cv. Menghai</strain>
        <tissue evidence="1">Leaf</tissue>
    </source>
</reference>
<keyword evidence="2" id="KW-1185">Reference proteome</keyword>
<comment type="caution">
    <text evidence="1">The sequence shown here is derived from an EMBL/GenBank/DDBJ whole genome shotgun (WGS) entry which is preliminary data.</text>
</comment>
<gene>
    <name evidence="1" type="ORF">E2562_026194</name>
</gene>
<protein>
    <submittedName>
        <fullName evidence="1">Uncharacterized protein</fullName>
    </submittedName>
</protein>
<organism evidence="1 2">
    <name type="scientific">Oryza meyeriana var. granulata</name>
    <dbReference type="NCBI Taxonomy" id="110450"/>
    <lineage>
        <taxon>Eukaryota</taxon>
        <taxon>Viridiplantae</taxon>
        <taxon>Streptophyta</taxon>
        <taxon>Embryophyta</taxon>
        <taxon>Tracheophyta</taxon>
        <taxon>Spermatophyta</taxon>
        <taxon>Magnoliopsida</taxon>
        <taxon>Liliopsida</taxon>
        <taxon>Poales</taxon>
        <taxon>Poaceae</taxon>
        <taxon>BOP clade</taxon>
        <taxon>Oryzoideae</taxon>
        <taxon>Oryzeae</taxon>
        <taxon>Oryzinae</taxon>
        <taxon>Oryza</taxon>
        <taxon>Oryza meyeriana</taxon>
    </lineage>
</organism>
<sequence length="165" mass="17621">MEGACGILSAGGAATGTGEEGATIELHSVASSFAPPRKPRVEAALSKELVGQIEDSVKASGLNEGDIINRVNGVYFSNAAELGSILLDIGTAYLSDYQNFEQLDGSNMMAIHIKFGVRGREGGRTVVVDKLASSGVNRWPFPQPIIIREYSEGKKVDEEWYALES</sequence>
<accession>A0A6G1E2C1</accession>
<dbReference type="EMBL" id="SPHZ02000005">
    <property type="protein sequence ID" value="KAF0918821.1"/>
    <property type="molecule type" value="Genomic_DNA"/>
</dbReference>
<name>A0A6G1E2C1_9ORYZ</name>
<evidence type="ECO:0000313" key="2">
    <source>
        <dbReference type="Proteomes" id="UP000479710"/>
    </source>
</evidence>
<evidence type="ECO:0000313" key="1">
    <source>
        <dbReference type="EMBL" id="KAF0918821.1"/>
    </source>
</evidence>
<dbReference type="Proteomes" id="UP000479710">
    <property type="component" value="Unassembled WGS sequence"/>
</dbReference>